<dbReference type="AlphaFoldDB" id="A0A9X0QUZ2"/>
<sequence>MAKTHLMVRAVLAEAADRPRFDRWYETEHMPEAVAAFGALRGWRCWSLTDPTVHYAFYEFADAGKAEAIQDSPGMAGLIAEFDRVWGDRVTRRRITMEVAGEFTPGQG</sequence>
<dbReference type="Proteomes" id="UP000600101">
    <property type="component" value="Unassembled WGS sequence"/>
</dbReference>
<comment type="caution">
    <text evidence="1">The sequence shown here is derived from an EMBL/GenBank/DDBJ whole genome shotgun (WGS) entry which is preliminary data.</text>
</comment>
<protein>
    <recommendedName>
        <fullName evidence="3">EthD family reductase</fullName>
    </recommendedName>
</protein>
<evidence type="ECO:0000313" key="1">
    <source>
        <dbReference type="EMBL" id="MBC4014416.1"/>
    </source>
</evidence>
<dbReference type="InterPro" id="IPR011008">
    <property type="entry name" value="Dimeric_a/b-barrel"/>
</dbReference>
<name>A0A9X0QUZ2_9PROT</name>
<accession>A0A9X0QUZ2</accession>
<proteinExistence type="predicted"/>
<dbReference type="RefSeq" id="WP_186769188.1">
    <property type="nucleotide sequence ID" value="NZ_JACOMF010000003.1"/>
</dbReference>
<keyword evidence="2" id="KW-1185">Reference proteome</keyword>
<evidence type="ECO:0000313" key="2">
    <source>
        <dbReference type="Proteomes" id="UP000600101"/>
    </source>
</evidence>
<dbReference type="SUPFAM" id="SSF54909">
    <property type="entry name" value="Dimeric alpha+beta barrel"/>
    <property type="match status" value="1"/>
</dbReference>
<reference evidence="1" key="1">
    <citation type="submission" date="2020-08" db="EMBL/GenBank/DDBJ databases">
        <authorList>
            <person name="Hu Y."/>
            <person name="Nguyen S.V."/>
            <person name="Li F."/>
            <person name="Fanning S."/>
        </authorList>
    </citation>
    <scope>NUCLEOTIDE SEQUENCE</scope>
    <source>
        <strain evidence="1">SYSU D8009</strain>
    </source>
</reference>
<organism evidence="1 2">
    <name type="scientific">Siccirubricoccus deserti</name>
    <dbReference type="NCBI Taxonomy" id="2013562"/>
    <lineage>
        <taxon>Bacteria</taxon>
        <taxon>Pseudomonadati</taxon>
        <taxon>Pseudomonadota</taxon>
        <taxon>Alphaproteobacteria</taxon>
        <taxon>Acetobacterales</taxon>
        <taxon>Roseomonadaceae</taxon>
        <taxon>Siccirubricoccus</taxon>
    </lineage>
</organism>
<gene>
    <name evidence="1" type="ORF">H7965_03685</name>
</gene>
<dbReference type="EMBL" id="JACOMF010000003">
    <property type="protein sequence ID" value="MBC4014416.1"/>
    <property type="molecule type" value="Genomic_DNA"/>
</dbReference>
<evidence type="ECO:0008006" key="3">
    <source>
        <dbReference type="Google" id="ProtNLM"/>
    </source>
</evidence>